<feature type="region of interest" description="Disordered" evidence="1">
    <location>
        <begin position="1"/>
        <end position="47"/>
    </location>
</feature>
<reference evidence="2 3" key="1">
    <citation type="submission" date="2024-01" db="EMBL/GenBank/DDBJ databases">
        <title>The complete chloroplast genome sequence of Lithospermum erythrorhizon: insights into the phylogenetic relationship among Boraginaceae species and the maternal lineages of purple gromwells.</title>
        <authorList>
            <person name="Okada T."/>
            <person name="Watanabe K."/>
        </authorList>
    </citation>
    <scope>NUCLEOTIDE SEQUENCE [LARGE SCALE GENOMIC DNA]</scope>
</reference>
<comment type="caution">
    <text evidence="2">The sequence shown here is derived from an EMBL/GenBank/DDBJ whole genome shotgun (WGS) entry which is preliminary data.</text>
</comment>
<protein>
    <submittedName>
        <fullName evidence="2">Uncharacterized protein</fullName>
    </submittedName>
</protein>
<evidence type="ECO:0000313" key="3">
    <source>
        <dbReference type="Proteomes" id="UP001454036"/>
    </source>
</evidence>
<dbReference type="AlphaFoldDB" id="A0AAV3RAI5"/>
<dbReference type="EMBL" id="BAABME010007646">
    <property type="protein sequence ID" value="GAA0171372.1"/>
    <property type="molecule type" value="Genomic_DNA"/>
</dbReference>
<evidence type="ECO:0000256" key="1">
    <source>
        <dbReference type="SAM" id="MobiDB-lite"/>
    </source>
</evidence>
<evidence type="ECO:0000313" key="2">
    <source>
        <dbReference type="EMBL" id="GAA0171372.1"/>
    </source>
</evidence>
<organism evidence="2 3">
    <name type="scientific">Lithospermum erythrorhizon</name>
    <name type="common">Purple gromwell</name>
    <name type="synonym">Lithospermum officinale var. erythrorhizon</name>
    <dbReference type="NCBI Taxonomy" id="34254"/>
    <lineage>
        <taxon>Eukaryota</taxon>
        <taxon>Viridiplantae</taxon>
        <taxon>Streptophyta</taxon>
        <taxon>Embryophyta</taxon>
        <taxon>Tracheophyta</taxon>
        <taxon>Spermatophyta</taxon>
        <taxon>Magnoliopsida</taxon>
        <taxon>eudicotyledons</taxon>
        <taxon>Gunneridae</taxon>
        <taxon>Pentapetalae</taxon>
        <taxon>asterids</taxon>
        <taxon>lamiids</taxon>
        <taxon>Boraginales</taxon>
        <taxon>Boraginaceae</taxon>
        <taxon>Boraginoideae</taxon>
        <taxon>Lithospermeae</taxon>
        <taxon>Lithospermum</taxon>
    </lineage>
</organism>
<dbReference type="Proteomes" id="UP001454036">
    <property type="component" value="Unassembled WGS sequence"/>
</dbReference>
<gene>
    <name evidence="2" type="ORF">LIER_25419</name>
</gene>
<feature type="compositionally biased region" description="Basic and acidic residues" evidence="1">
    <location>
        <begin position="1"/>
        <end position="12"/>
    </location>
</feature>
<proteinExistence type="predicted"/>
<name>A0AAV3RAI5_LITER</name>
<keyword evidence="3" id="KW-1185">Reference proteome</keyword>
<accession>A0AAV3RAI5</accession>
<sequence length="87" mass="9477">MRTKSESDHNDSELGMTELEVDSIEGNEGVPISNERDAPVEGNKGVLVPVTDKPASSSIVWDHMEPIILPSGKRKCKTLGYTYDSST</sequence>